<keyword evidence="3" id="KW-1185">Reference proteome</keyword>
<evidence type="ECO:0000313" key="3">
    <source>
        <dbReference type="Proteomes" id="UP000324222"/>
    </source>
</evidence>
<name>A0A5B7CIS8_PORTR</name>
<dbReference type="Proteomes" id="UP000324222">
    <property type="component" value="Unassembled WGS sequence"/>
</dbReference>
<protein>
    <submittedName>
        <fullName evidence="2">Uncharacterized protein</fullName>
    </submittedName>
</protein>
<evidence type="ECO:0000313" key="2">
    <source>
        <dbReference type="EMBL" id="MPC09419.1"/>
    </source>
</evidence>
<dbReference type="EMBL" id="VSRR010000068">
    <property type="protein sequence ID" value="MPC09419.1"/>
    <property type="molecule type" value="Genomic_DNA"/>
</dbReference>
<proteinExistence type="predicted"/>
<dbReference type="AlphaFoldDB" id="A0A5B7CIS8"/>
<evidence type="ECO:0000256" key="1">
    <source>
        <dbReference type="SAM" id="MobiDB-lite"/>
    </source>
</evidence>
<sequence>MKHSNHSDLLCYRTENITATLHLIPPPRLLTSIQPFNPLVTSPHLPPPTERKPPSVLTFPSPPVSPQPHVLASRRHNTAQL</sequence>
<gene>
    <name evidence="2" type="ORF">E2C01_002031</name>
</gene>
<accession>A0A5B7CIS8</accession>
<feature type="compositionally biased region" description="Basic residues" evidence="1">
    <location>
        <begin position="72"/>
        <end position="81"/>
    </location>
</feature>
<feature type="region of interest" description="Disordered" evidence="1">
    <location>
        <begin position="38"/>
        <end position="81"/>
    </location>
</feature>
<comment type="caution">
    <text evidence="2">The sequence shown here is derived from an EMBL/GenBank/DDBJ whole genome shotgun (WGS) entry which is preliminary data.</text>
</comment>
<organism evidence="2 3">
    <name type="scientific">Portunus trituberculatus</name>
    <name type="common">Swimming crab</name>
    <name type="synonym">Neptunus trituberculatus</name>
    <dbReference type="NCBI Taxonomy" id="210409"/>
    <lineage>
        <taxon>Eukaryota</taxon>
        <taxon>Metazoa</taxon>
        <taxon>Ecdysozoa</taxon>
        <taxon>Arthropoda</taxon>
        <taxon>Crustacea</taxon>
        <taxon>Multicrustacea</taxon>
        <taxon>Malacostraca</taxon>
        <taxon>Eumalacostraca</taxon>
        <taxon>Eucarida</taxon>
        <taxon>Decapoda</taxon>
        <taxon>Pleocyemata</taxon>
        <taxon>Brachyura</taxon>
        <taxon>Eubrachyura</taxon>
        <taxon>Portunoidea</taxon>
        <taxon>Portunidae</taxon>
        <taxon>Portuninae</taxon>
        <taxon>Portunus</taxon>
    </lineage>
</organism>
<reference evidence="2 3" key="1">
    <citation type="submission" date="2019-05" db="EMBL/GenBank/DDBJ databases">
        <title>Another draft genome of Portunus trituberculatus and its Hox gene families provides insights of decapod evolution.</title>
        <authorList>
            <person name="Jeong J.-H."/>
            <person name="Song I."/>
            <person name="Kim S."/>
            <person name="Choi T."/>
            <person name="Kim D."/>
            <person name="Ryu S."/>
            <person name="Kim W."/>
        </authorList>
    </citation>
    <scope>NUCLEOTIDE SEQUENCE [LARGE SCALE GENOMIC DNA]</scope>
    <source>
        <tissue evidence="2">Muscle</tissue>
    </source>
</reference>